<dbReference type="SUPFAM" id="SSF143100">
    <property type="entry name" value="TTHA1013/TTHA0281-like"/>
    <property type="match status" value="1"/>
</dbReference>
<evidence type="ECO:0000313" key="3">
    <source>
        <dbReference type="Proteomes" id="UP000195633"/>
    </source>
</evidence>
<dbReference type="RefSeq" id="WP_087636328.1">
    <property type="nucleotide sequence ID" value="NZ_CP021524.1"/>
</dbReference>
<protein>
    <submittedName>
        <fullName evidence="2">Putative 14.9 kDa protein in rep-hol intergenic region</fullName>
    </submittedName>
</protein>
<sequence length="129" mass="14051">MSDYIAIIHKEPESDFGVSFPDFPGCITAGSSLEEARKMAQEALEFHISGMTEDGESIPAPSPLDKVMQDPNFAQGVAFMVHVRLPSKAVRVNVTLDESLVSAIAAVSKNRSKFLAEAAWEKLNRNQSV</sequence>
<dbReference type="EMBL" id="CP021524">
    <property type="protein sequence ID" value="ARW11735.1"/>
    <property type="molecule type" value="Genomic_DNA"/>
</dbReference>
<evidence type="ECO:0000259" key="1">
    <source>
        <dbReference type="Pfam" id="PF15919"/>
    </source>
</evidence>
<feature type="domain" description="HicB-like antitoxin of toxin-antitoxin system" evidence="1">
    <location>
        <begin position="4"/>
        <end position="119"/>
    </location>
</feature>
<dbReference type="PANTHER" id="PTHR34504:SF2">
    <property type="entry name" value="UPF0150 PROTEIN SSL0259"/>
    <property type="match status" value="1"/>
</dbReference>
<dbReference type="InterPro" id="IPR051404">
    <property type="entry name" value="TA_system_antitoxin"/>
</dbReference>
<reference evidence="2 3" key="1">
    <citation type="submission" date="2017-05" db="EMBL/GenBank/DDBJ databases">
        <title>Genome sequence of Acetobacter pasteurianus subsp. ascendens strain SRCM101447.</title>
        <authorList>
            <person name="Cho S.H."/>
        </authorList>
    </citation>
    <scope>NUCLEOTIDE SEQUENCE [LARGE SCALE GENOMIC DNA]</scope>
    <source>
        <strain evidence="2 3">SRCM101447</strain>
    </source>
</reference>
<gene>
    <name evidence="2" type="ORF">S101447_02697</name>
</gene>
<accession>A0A1Y0V178</accession>
<dbReference type="Proteomes" id="UP000195633">
    <property type="component" value="Chromosome"/>
</dbReference>
<dbReference type="InterPro" id="IPR035069">
    <property type="entry name" value="TTHA1013/TTHA0281-like"/>
</dbReference>
<dbReference type="Gene3D" id="3.30.160.250">
    <property type="match status" value="1"/>
</dbReference>
<dbReference type="PANTHER" id="PTHR34504">
    <property type="entry name" value="ANTITOXIN HICB"/>
    <property type="match status" value="1"/>
</dbReference>
<proteinExistence type="predicted"/>
<dbReference type="AlphaFoldDB" id="A0A1Y0V178"/>
<organism evidence="2 3">
    <name type="scientific">Acetobacter ascendens</name>
    <dbReference type="NCBI Taxonomy" id="481146"/>
    <lineage>
        <taxon>Bacteria</taxon>
        <taxon>Pseudomonadati</taxon>
        <taxon>Pseudomonadota</taxon>
        <taxon>Alphaproteobacteria</taxon>
        <taxon>Acetobacterales</taxon>
        <taxon>Acetobacteraceae</taxon>
        <taxon>Acetobacter</taxon>
    </lineage>
</organism>
<name>A0A1Y0V178_9PROT</name>
<dbReference type="InterPro" id="IPR031807">
    <property type="entry name" value="HicB-like"/>
</dbReference>
<evidence type="ECO:0000313" key="2">
    <source>
        <dbReference type="EMBL" id="ARW11735.1"/>
    </source>
</evidence>
<dbReference type="Pfam" id="PF15919">
    <property type="entry name" value="HicB_lk_antitox"/>
    <property type="match status" value="1"/>
</dbReference>